<feature type="transmembrane region" description="Helical" evidence="7">
    <location>
        <begin position="95"/>
        <end position="114"/>
    </location>
</feature>
<proteinExistence type="predicted"/>
<dbReference type="AlphaFoldDB" id="A0A8H7ZM95"/>
<reference evidence="9 10" key="1">
    <citation type="journal article" name="Sci. Rep.">
        <title>Genome-scale phylogenetic analyses confirm Olpidium as the closest living zoosporic fungus to the non-flagellated, terrestrial fungi.</title>
        <authorList>
            <person name="Chang Y."/>
            <person name="Rochon D."/>
            <person name="Sekimoto S."/>
            <person name="Wang Y."/>
            <person name="Chovatia M."/>
            <person name="Sandor L."/>
            <person name="Salamov A."/>
            <person name="Grigoriev I.V."/>
            <person name="Stajich J.E."/>
            <person name="Spatafora J.W."/>
        </authorList>
    </citation>
    <scope>NUCLEOTIDE SEQUENCE [LARGE SCALE GENOMIC DNA]</scope>
    <source>
        <strain evidence="9">S191</strain>
    </source>
</reference>
<gene>
    <name evidence="9" type="ORF">BJ554DRAFT_4830</name>
</gene>
<evidence type="ECO:0000256" key="2">
    <source>
        <dbReference type="ARBA" id="ARBA00022692"/>
    </source>
</evidence>
<keyword evidence="3" id="KW-0732">Signal</keyword>
<feature type="transmembrane region" description="Helical" evidence="7">
    <location>
        <begin position="69"/>
        <end position="89"/>
    </location>
</feature>
<keyword evidence="5 7" id="KW-1133">Transmembrane helix</keyword>
<dbReference type="InterPro" id="IPR056790">
    <property type="entry name" value="Ribophorin_II_C"/>
</dbReference>
<keyword evidence="6 7" id="KW-0472">Membrane</keyword>
<sequence length="160" mass="18105">AFRLVRLRRRGPESVAVAACLSRLERLGFDPSKTCFLRGMLFLSRPFRWRHLGVNLDQFSGSFSTMVPVVGFFCSLCGMMVVIFTYWISVTLFPTLIYLSILGLLAAVSGRQMLANMARVRLGTGRLRKMELDLLFHVRIAHRQLPVLSVIRKSGRRAAS</sequence>
<dbReference type="GO" id="GO:0008250">
    <property type="term" value="C:oligosaccharyltransferase complex"/>
    <property type="evidence" value="ECO:0007669"/>
    <property type="project" value="InterPro"/>
</dbReference>
<dbReference type="PANTHER" id="PTHR12640:SF0">
    <property type="entry name" value="DOLICHYL-DIPHOSPHOOLIGOSACCHARIDE--PROTEIN GLYCOSYLTRANSFERASE SUBUNIT 2"/>
    <property type="match status" value="1"/>
</dbReference>
<evidence type="ECO:0000256" key="5">
    <source>
        <dbReference type="ARBA" id="ARBA00022989"/>
    </source>
</evidence>
<evidence type="ECO:0000259" key="8">
    <source>
        <dbReference type="Pfam" id="PF25147"/>
    </source>
</evidence>
<dbReference type="Pfam" id="PF25147">
    <property type="entry name" value="Ribophorin_II_C"/>
    <property type="match status" value="1"/>
</dbReference>
<evidence type="ECO:0000256" key="3">
    <source>
        <dbReference type="ARBA" id="ARBA00022729"/>
    </source>
</evidence>
<feature type="domain" description="Ribophorin II C-terminal" evidence="8">
    <location>
        <begin position="48"/>
        <end position="121"/>
    </location>
</feature>
<dbReference type="OrthoDB" id="432292at2759"/>
<comment type="subcellular location">
    <subcellularLocation>
        <location evidence="1">Endoplasmic reticulum membrane</location>
        <topology evidence="1">Multi-pass membrane protein</topology>
    </subcellularLocation>
</comment>
<dbReference type="InterPro" id="IPR008814">
    <property type="entry name" value="Swp1"/>
</dbReference>
<feature type="non-terminal residue" evidence="9">
    <location>
        <position position="1"/>
    </location>
</feature>
<dbReference type="PANTHER" id="PTHR12640">
    <property type="entry name" value="RIBOPHORIN II"/>
    <property type="match status" value="1"/>
</dbReference>
<name>A0A8H7ZM95_9FUNG</name>
<evidence type="ECO:0000313" key="9">
    <source>
        <dbReference type="EMBL" id="KAG5455671.1"/>
    </source>
</evidence>
<dbReference type="GO" id="GO:0006487">
    <property type="term" value="P:protein N-linked glycosylation"/>
    <property type="evidence" value="ECO:0007669"/>
    <property type="project" value="TreeGrafter"/>
</dbReference>
<accession>A0A8H7ZM95</accession>
<comment type="caution">
    <text evidence="9">The sequence shown here is derived from an EMBL/GenBank/DDBJ whole genome shotgun (WGS) entry which is preliminary data.</text>
</comment>
<dbReference type="Proteomes" id="UP000673691">
    <property type="component" value="Unassembled WGS sequence"/>
</dbReference>
<organism evidence="9 10">
    <name type="scientific">Olpidium bornovanus</name>
    <dbReference type="NCBI Taxonomy" id="278681"/>
    <lineage>
        <taxon>Eukaryota</taxon>
        <taxon>Fungi</taxon>
        <taxon>Fungi incertae sedis</taxon>
        <taxon>Olpidiomycota</taxon>
        <taxon>Olpidiomycotina</taxon>
        <taxon>Olpidiomycetes</taxon>
        <taxon>Olpidiales</taxon>
        <taxon>Olpidiaceae</taxon>
        <taxon>Olpidium</taxon>
    </lineage>
</organism>
<dbReference type="UniPathway" id="UPA00378"/>
<protein>
    <recommendedName>
        <fullName evidence="8">Ribophorin II C-terminal domain-containing protein</fullName>
    </recommendedName>
</protein>
<keyword evidence="10" id="KW-1185">Reference proteome</keyword>
<evidence type="ECO:0000256" key="4">
    <source>
        <dbReference type="ARBA" id="ARBA00022824"/>
    </source>
</evidence>
<dbReference type="EMBL" id="JAEFCI010012976">
    <property type="protein sequence ID" value="KAG5455671.1"/>
    <property type="molecule type" value="Genomic_DNA"/>
</dbReference>
<evidence type="ECO:0000256" key="1">
    <source>
        <dbReference type="ARBA" id="ARBA00004477"/>
    </source>
</evidence>
<keyword evidence="4" id="KW-0256">Endoplasmic reticulum</keyword>
<evidence type="ECO:0000313" key="10">
    <source>
        <dbReference type="Proteomes" id="UP000673691"/>
    </source>
</evidence>
<keyword evidence="2 7" id="KW-0812">Transmembrane</keyword>
<evidence type="ECO:0000256" key="6">
    <source>
        <dbReference type="ARBA" id="ARBA00023136"/>
    </source>
</evidence>
<evidence type="ECO:0000256" key="7">
    <source>
        <dbReference type="SAM" id="Phobius"/>
    </source>
</evidence>